<dbReference type="Gene3D" id="3.90.79.10">
    <property type="entry name" value="Nucleoside Triphosphate Pyrophosphohydrolase"/>
    <property type="match status" value="1"/>
</dbReference>
<accession>A0AAX4J868</accession>
<dbReference type="SUPFAM" id="SSF55811">
    <property type="entry name" value="Nudix"/>
    <property type="match status" value="1"/>
</dbReference>
<evidence type="ECO:0000259" key="3">
    <source>
        <dbReference type="PROSITE" id="PS51462"/>
    </source>
</evidence>
<dbReference type="AlphaFoldDB" id="A0AAX4J868"/>
<sequence length="123" mass="14497">MLVYALSKKFGTIPLLEDTVILVDSSKHENRLVLPKGKIKKGESHEEAALRETFEESGLVGTLVKYPRFKYKKTEYFILKVQEIYEKYQEVNKRRRYFIKISEIKNMKNIKEGIKKIINQATQ</sequence>
<dbReference type="GeneID" id="90539978"/>
<dbReference type="PANTHER" id="PTHR12629:SF0">
    <property type="entry name" value="DIPHOSPHOINOSITOL-POLYPHOSPHATE DIPHOSPHATASE"/>
    <property type="match status" value="1"/>
</dbReference>
<dbReference type="KEGG" id="vnx:VNE69_01113"/>
<dbReference type="GO" id="GO:0046872">
    <property type="term" value="F:metal ion binding"/>
    <property type="evidence" value="ECO:0007669"/>
    <property type="project" value="UniProtKB-KW"/>
</dbReference>
<dbReference type="PROSITE" id="PS51462">
    <property type="entry name" value="NUDIX"/>
    <property type="match status" value="1"/>
</dbReference>
<dbReference type="EMBL" id="CP142726">
    <property type="protein sequence ID" value="WUR02174.1"/>
    <property type="molecule type" value="Genomic_DNA"/>
</dbReference>
<evidence type="ECO:0000256" key="2">
    <source>
        <dbReference type="ARBA" id="ARBA00022801"/>
    </source>
</evidence>
<gene>
    <name evidence="4" type="ORF">VNE69_01113</name>
</gene>
<dbReference type="GO" id="GO:0016787">
    <property type="term" value="F:hydrolase activity"/>
    <property type="evidence" value="ECO:0007669"/>
    <property type="project" value="UniProtKB-KW"/>
</dbReference>
<dbReference type="GO" id="GO:0005634">
    <property type="term" value="C:nucleus"/>
    <property type="evidence" value="ECO:0007669"/>
    <property type="project" value="TreeGrafter"/>
</dbReference>
<dbReference type="PANTHER" id="PTHR12629">
    <property type="entry name" value="DIPHOSPHOINOSITOL POLYPHOSPHATE PHOSPHOHYDROLASE"/>
    <property type="match status" value="1"/>
</dbReference>
<dbReference type="Pfam" id="PF00293">
    <property type="entry name" value="NUDIX"/>
    <property type="match status" value="1"/>
</dbReference>
<dbReference type="RefSeq" id="XP_065328319.1">
    <property type="nucleotide sequence ID" value="XM_065472247.1"/>
</dbReference>
<reference evidence="4" key="1">
    <citation type="journal article" date="2024" name="BMC Genomics">
        <title>Functional annotation of a divergent genome using sequence and structure-based similarity.</title>
        <authorList>
            <person name="Svedberg D."/>
            <person name="Winiger R.R."/>
            <person name="Berg A."/>
            <person name="Sharma H."/>
            <person name="Tellgren-Roth C."/>
            <person name="Debrunner-Vossbrinck B.A."/>
            <person name="Vossbrinck C.R."/>
            <person name="Barandun J."/>
        </authorList>
    </citation>
    <scope>NUCLEOTIDE SEQUENCE</scope>
    <source>
        <strain evidence="4">Illinois isolate</strain>
    </source>
</reference>
<dbReference type="InterPro" id="IPR015797">
    <property type="entry name" value="NUDIX_hydrolase-like_dom_sf"/>
</dbReference>
<dbReference type="InterPro" id="IPR000086">
    <property type="entry name" value="NUDIX_hydrolase_dom"/>
</dbReference>
<evidence type="ECO:0000256" key="1">
    <source>
        <dbReference type="ARBA" id="ARBA00022723"/>
    </source>
</evidence>
<keyword evidence="2" id="KW-0378">Hydrolase</keyword>
<organism evidence="4 5">
    <name type="scientific">Vairimorpha necatrix</name>
    <dbReference type="NCBI Taxonomy" id="6039"/>
    <lineage>
        <taxon>Eukaryota</taxon>
        <taxon>Fungi</taxon>
        <taxon>Fungi incertae sedis</taxon>
        <taxon>Microsporidia</taxon>
        <taxon>Nosematidae</taxon>
        <taxon>Vairimorpha</taxon>
    </lineage>
</organism>
<proteinExistence type="predicted"/>
<evidence type="ECO:0000313" key="5">
    <source>
        <dbReference type="Proteomes" id="UP001334084"/>
    </source>
</evidence>
<keyword evidence="5" id="KW-1185">Reference proteome</keyword>
<dbReference type="Proteomes" id="UP001334084">
    <property type="component" value="Chromosome 1"/>
</dbReference>
<name>A0AAX4J868_9MICR</name>
<dbReference type="GO" id="GO:0005737">
    <property type="term" value="C:cytoplasm"/>
    <property type="evidence" value="ECO:0007669"/>
    <property type="project" value="TreeGrafter"/>
</dbReference>
<evidence type="ECO:0000313" key="4">
    <source>
        <dbReference type="EMBL" id="WUR02174.1"/>
    </source>
</evidence>
<keyword evidence="1" id="KW-0479">Metal-binding</keyword>
<feature type="domain" description="Nudix hydrolase" evidence="3">
    <location>
        <begin position="1"/>
        <end position="122"/>
    </location>
</feature>
<dbReference type="InterPro" id="IPR020084">
    <property type="entry name" value="NUDIX_hydrolase_CS"/>
</dbReference>
<protein>
    <submittedName>
        <fullName evidence="4">Diphosphoinositol polyphosphate phosphohydrolase 1</fullName>
    </submittedName>
</protein>
<dbReference type="PROSITE" id="PS00893">
    <property type="entry name" value="NUDIX_BOX"/>
    <property type="match status" value="1"/>
</dbReference>